<keyword evidence="3" id="KW-0807">Transducer</keyword>
<keyword evidence="4" id="KW-0472">Membrane</keyword>
<keyword evidence="4" id="KW-1133">Transmembrane helix</keyword>
<dbReference type="InterPro" id="IPR004089">
    <property type="entry name" value="MCPsignal_dom"/>
</dbReference>
<reference evidence="7 8" key="1">
    <citation type="submission" date="2023-06" db="EMBL/GenBank/DDBJ databases">
        <title>Pelomonas sp. PFR6 16S ribosomal RNA gene Genome sequencing and assembly.</title>
        <authorList>
            <person name="Woo H."/>
        </authorList>
    </citation>
    <scope>NUCLEOTIDE SEQUENCE [LARGE SCALE GENOMIC DNA]</scope>
    <source>
        <strain evidence="7 8">PFR6</strain>
    </source>
</reference>
<dbReference type="CDD" id="cd11386">
    <property type="entry name" value="MCP_signal"/>
    <property type="match status" value="1"/>
</dbReference>
<sequence length="517" mass="53572">MNLLTQLRISHRLAVSYGLLILLLIAIGAYGAINARGLAHDLDRTANSSLVKIGSANALDVNVNVVARASRDLLLLDTAGGIKKAKAAITGALDDSEKQLSSLDGMLDDPKEKEQIAKVREAQAKFIAAIGKFQKVQADGSPDEARESLITDVRPAQQAYQDGLKGLVDLQYESARDLAVSAGEIARSSVLVTGLLVIVAAVIGVGGGYVIARSIVVPANKAKEAAEAIAAGDLTRHITVKGSDELAQMLTAMQDMQRALSGVVHSVSAAAGEVAQNSGAIADSNVNLSDRTARSAASLQNTAASVEQIASNLNGASDLTRRAAGIASKARQSASAGGTVVSKVVETMEEISASSKKIGDIIGVIDGIAFQTNILALNAAVEAARAGEHGRGFAVVASEVRSLAQRSATAAKEIKVLIQESSVKVENGTKLVDNAGVTIRSVVDEVNNMGQLIEEISHSAQEQAAGVGVVNNAMNELDRATQQNTTLVDDLSRSTDALKTSSSRLLEAVGFFRAAAV</sequence>
<dbReference type="InterPro" id="IPR051310">
    <property type="entry name" value="MCP_chemotaxis"/>
</dbReference>
<dbReference type="InterPro" id="IPR004090">
    <property type="entry name" value="Chemotax_Me-accpt_rcpt"/>
</dbReference>
<dbReference type="PROSITE" id="PS50111">
    <property type="entry name" value="CHEMOTAXIS_TRANSDUC_2"/>
    <property type="match status" value="1"/>
</dbReference>
<feature type="domain" description="HAMP" evidence="6">
    <location>
        <begin position="213"/>
        <end position="265"/>
    </location>
</feature>
<evidence type="ECO:0000256" key="1">
    <source>
        <dbReference type="ARBA" id="ARBA00022481"/>
    </source>
</evidence>
<gene>
    <name evidence="7" type="ORF">QWJ38_12960</name>
</gene>
<evidence type="ECO:0000259" key="5">
    <source>
        <dbReference type="PROSITE" id="PS50111"/>
    </source>
</evidence>
<protein>
    <submittedName>
        <fullName evidence="7">Methyl-accepting chemotaxis protein</fullName>
    </submittedName>
</protein>
<dbReference type="Pfam" id="PF12729">
    <property type="entry name" value="4HB_MCP_1"/>
    <property type="match status" value="1"/>
</dbReference>
<dbReference type="CDD" id="cd19411">
    <property type="entry name" value="MCP2201-like_sensor"/>
    <property type="match status" value="1"/>
</dbReference>
<keyword evidence="1" id="KW-0488">Methylation</keyword>
<evidence type="ECO:0000313" key="7">
    <source>
        <dbReference type="EMBL" id="MDN3921195.1"/>
    </source>
</evidence>
<dbReference type="SUPFAM" id="SSF58104">
    <property type="entry name" value="Methyl-accepting chemotaxis protein (MCP) signaling domain"/>
    <property type="match status" value="1"/>
</dbReference>
<accession>A0ABT8DVX4</accession>
<dbReference type="EMBL" id="JAUHHC010000003">
    <property type="protein sequence ID" value="MDN3921195.1"/>
    <property type="molecule type" value="Genomic_DNA"/>
</dbReference>
<organism evidence="7 8">
    <name type="scientific">Roseateles violae</name>
    <dbReference type="NCBI Taxonomy" id="3058042"/>
    <lineage>
        <taxon>Bacteria</taxon>
        <taxon>Pseudomonadati</taxon>
        <taxon>Pseudomonadota</taxon>
        <taxon>Betaproteobacteria</taxon>
        <taxon>Burkholderiales</taxon>
        <taxon>Sphaerotilaceae</taxon>
        <taxon>Roseateles</taxon>
    </lineage>
</organism>
<comment type="similarity">
    <text evidence="2">Belongs to the methyl-accepting chemotaxis (MCP) protein family.</text>
</comment>
<feature type="domain" description="Methyl-accepting transducer" evidence="5">
    <location>
        <begin position="270"/>
        <end position="499"/>
    </location>
</feature>
<dbReference type="InterPro" id="IPR024478">
    <property type="entry name" value="HlyB_4HB_MCP"/>
</dbReference>
<dbReference type="PRINTS" id="PR00260">
    <property type="entry name" value="CHEMTRNSDUCR"/>
</dbReference>
<dbReference type="SMART" id="SM00283">
    <property type="entry name" value="MA"/>
    <property type="match status" value="1"/>
</dbReference>
<dbReference type="CDD" id="cd06225">
    <property type="entry name" value="HAMP"/>
    <property type="match status" value="1"/>
</dbReference>
<dbReference type="InterPro" id="IPR047347">
    <property type="entry name" value="YvaQ-like_sensor"/>
</dbReference>
<dbReference type="Pfam" id="PF00015">
    <property type="entry name" value="MCPsignal"/>
    <property type="match status" value="1"/>
</dbReference>
<evidence type="ECO:0000313" key="8">
    <source>
        <dbReference type="Proteomes" id="UP001228044"/>
    </source>
</evidence>
<evidence type="ECO:0000256" key="2">
    <source>
        <dbReference type="ARBA" id="ARBA00029447"/>
    </source>
</evidence>
<feature type="transmembrane region" description="Helical" evidence="4">
    <location>
        <begin position="190"/>
        <end position="212"/>
    </location>
</feature>
<evidence type="ECO:0000259" key="6">
    <source>
        <dbReference type="PROSITE" id="PS50885"/>
    </source>
</evidence>
<name>A0ABT8DVX4_9BURK</name>
<dbReference type="InterPro" id="IPR003660">
    <property type="entry name" value="HAMP_dom"/>
</dbReference>
<dbReference type="Pfam" id="PF00672">
    <property type="entry name" value="HAMP"/>
    <property type="match status" value="1"/>
</dbReference>
<dbReference type="PANTHER" id="PTHR43531:SF14">
    <property type="entry name" value="METHYL-ACCEPTING CHEMOTAXIS PROTEIN I-RELATED"/>
    <property type="match status" value="1"/>
</dbReference>
<dbReference type="RefSeq" id="WP_290359496.1">
    <property type="nucleotide sequence ID" value="NZ_JAUHHC010000003.1"/>
</dbReference>
<evidence type="ECO:0000256" key="4">
    <source>
        <dbReference type="SAM" id="Phobius"/>
    </source>
</evidence>
<keyword evidence="8" id="KW-1185">Reference proteome</keyword>
<evidence type="ECO:0000256" key="3">
    <source>
        <dbReference type="PROSITE-ProRule" id="PRU00284"/>
    </source>
</evidence>
<feature type="transmembrane region" description="Helical" evidence="4">
    <location>
        <begin position="14"/>
        <end position="33"/>
    </location>
</feature>
<dbReference type="PANTHER" id="PTHR43531">
    <property type="entry name" value="PROTEIN ICFG"/>
    <property type="match status" value="1"/>
</dbReference>
<comment type="caution">
    <text evidence="7">The sequence shown here is derived from an EMBL/GenBank/DDBJ whole genome shotgun (WGS) entry which is preliminary data.</text>
</comment>
<proteinExistence type="inferred from homology"/>
<dbReference type="Gene3D" id="1.10.287.950">
    <property type="entry name" value="Methyl-accepting chemotaxis protein"/>
    <property type="match status" value="1"/>
</dbReference>
<dbReference type="PROSITE" id="PS50885">
    <property type="entry name" value="HAMP"/>
    <property type="match status" value="1"/>
</dbReference>
<keyword evidence="4" id="KW-0812">Transmembrane</keyword>
<dbReference type="Proteomes" id="UP001228044">
    <property type="component" value="Unassembled WGS sequence"/>
</dbReference>
<dbReference type="SMART" id="SM00304">
    <property type="entry name" value="HAMP"/>
    <property type="match status" value="1"/>
</dbReference>